<keyword evidence="6" id="KW-0119">Carbohydrate metabolism</keyword>
<evidence type="ECO:0000259" key="11">
    <source>
        <dbReference type="PROSITE" id="PS50022"/>
    </source>
</evidence>
<dbReference type="Proteomes" id="UP000772618">
    <property type="component" value="Unassembled WGS sequence"/>
</dbReference>
<sequence length="1161" mass="127849">MRKVSFLAMLWFYLIALAPSYSQSVVNVGAGSYASYPPTHEMEGTFTNFAQNAEIDVSPGETRPIPTNDWWTNLIYDEADQIGGQLWAMPLVVDPSAEGLNIFNPYKWNGEGSNLLIDYPVVLKGSGFTASKTIVTNWSDWAVDAKLYQDVNNKYINFTTAHGIPFVWTNNVGFTPQIECYHGASYINASGADITFPFTGEYFVIRYWDTYYGVHLPPGSTVTRGGLTGNLLTVNFPAGQNYLIFSALPDAASAATVHQYAYVKPTNTTISYSYNTSAGSISTTWNLTTTNLRGASQLNVMQGFLPHHYRTATSSNAVYNGITYKQARGLLRMATGKNFTFSYKFSGILPHYKAPQTLSGEATPYNASRMSTLISNYATEIQKTTPYGAADTYWGGKDVVRLAKYMLMAKETNHPQYNTLLTILKNTLTNWFTYTPGETERYFAWYPKWKALVGFNESYYSGLFTDNHFHYGYFIQAAALAGMADPAFVNQYAGILTMIAKQYANWDKADANFPFMRTFDPWMGHSYAGGISSPNGNNQESTSEAMQSWHALFFLGAQLNNTAMRDAGAFGYMYESKATLEYWFNVSNDVWPDTYNSAHDVVGIMWPGGYVYGTYFGTDPQWIHGIQMLPVSPGFHYLNQGFTKTQATSYYTKLMTELLTYNTAQGNTARTDGGIVTEAEVGHDWANVLLGFRMLFDPQYVTQKLNQYYTSSDQEEKDVVLYPYEGGTTYYYAHALQNLGEYQPNYHMSIPTSATFYNATTGQTTYVVYNASSTAQTCIVYNNGTQVASFTVPANTLYSSLGGTQNPGAAPIPGTIKAESYSTMSGVQKEPTTDTGAGENVGWIEAGDWMDYNVNVASAGSYAVSFRVASLAGGGQIQLRSGSTVLSTVNVNATGDWQAWTNITTSANLTAGVQTLRVYASAGGWNLNWIQFSSASGNSNLALNKPVTVSTTEIPETPGSAAVDGNLATRWSSQFADPQWIYVDLGATYTINRVKITWEDAFGRDYLIQASTNTSSWTTLKTVASNTTLVNDHTGLSGSGRYIRIYGTTRGTPYGYSIYELEVYGTGSASGRLASQSETTSFEDADGDEALSLYPVPVKDKLYINGGDKDSHYLLRNSAGTPVLEGILSDGALDLRALPNGIYLLDIRSNRKLIRKKLIKE</sequence>
<keyword evidence="8" id="KW-0961">Cell wall biogenesis/degradation</keyword>
<organism evidence="13 14">
    <name type="scientific">Chryseosolibacter indicus</name>
    <dbReference type="NCBI Taxonomy" id="2782351"/>
    <lineage>
        <taxon>Bacteria</taxon>
        <taxon>Pseudomonadati</taxon>
        <taxon>Bacteroidota</taxon>
        <taxon>Cytophagia</taxon>
        <taxon>Cytophagales</taxon>
        <taxon>Chryseotaleaceae</taxon>
        <taxon>Chryseosolibacter</taxon>
    </lineage>
</organism>
<proteinExistence type="inferred from homology"/>
<evidence type="ECO:0000256" key="7">
    <source>
        <dbReference type="ARBA" id="ARBA00023295"/>
    </source>
</evidence>
<dbReference type="InterPro" id="IPR005084">
    <property type="entry name" value="CBM6"/>
</dbReference>
<keyword evidence="9" id="KW-0624">Polysaccharide degradation</keyword>
<evidence type="ECO:0000313" key="13">
    <source>
        <dbReference type="EMBL" id="MBT1703760.1"/>
    </source>
</evidence>
<dbReference type="SUPFAM" id="SSF49785">
    <property type="entry name" value="Galactose-binding domain-like"/>
    <property type="match status" value="2"/>
</dbReference>
<name>A0ABS5VSE2_9BACT</name>
<dbReference type="EMBL" id="JAHESD010000019">
    <property type="protein sequence ID" value="MBT1703760.1"/>
    <property type="molecule type" value="Genomic_DNA"/>
</dbReference>
<dbReference type="InterPro" id="IPR006584">
    <property type="entry name" value="Cellulose-bd_IV"/>
</dbReference>
<comment type="similarity">
    <text evidence="2">Belongs to the glycosyl hydrolase 81 family.</text>
</comment>
<dbReference type="EC" id="3.2.1.39" evidence="3"/>
<dbReference type="CDD" id="cd04080">
    <property type="entry name" value="CBM6_cellulase-like"/>
    <property type="match status" value="1"/>
</dbReference>
<keyword evidence="7" id="KW-0326">Glycosidase</keyword>
<evidence type="ECO:0000256" key="5">
    <source>
        <dbReference type="ARBA" id="ARBA00022801"/>
    </source>
</evidence>
<feature type="domain" description="CBM6" evidence="12">
    <location>
        <begin position="814"/>
        <end position="933"/>
    </location>
</feature>
<evidence type="ECO:0000256" key="10">
    <source>
        <dbReference type="SAM" id="SignalP"/>
    </source>
</evidence>
<evidence type="ECO:0000256" key="9">
    <source>
        <dbReference type="ARBA" id="ARBA00023326"/>
    </source>
</evidence>
<dbReference type="Pfam" id="PF03422">
    <property type="entry name" value="CBM_6"/>
    <property type="match status" value="1"/>
</dbReference>
<feature type="domain" description="F5/8 type C" evidence="11">
    <location>
        <begin position="931"/>
        <end position="1066"/>
    </location>
</feature>
<dbReference type="Gene3D" id="2.70.98.30">
    <property type="entry name" value="Golgi alpha-mannosidase II, domain 4"/>
    <property type="match status" value="1"/>
</dbReference>
<dbReference type="SMART" id="SM00606">
    <property type="entry name" value="CBD_IV"/>
    <property type="match status" value="1"/>
</dbReference>
<evidence type="ECO:0000256" key="2">
    <source>
        <dbReference type="ARBA" id="ARBA00010730"/>
    </source>
</evidence>
<dbReference type="Pfam" id="PF00754">
    <property type="entry name" value="F5_F8_type_C"/>
    <property type="match status" value="1"/>
</dbReference>
<dbReference type="Pfam" id="PF17652">
    <property type="entry name" value="Glyco_hydro81C"/>
    <property type="match status" value="1"/>
</dbReference>
<dbReference type="PANTHER" id="PTHR31983">
    <property type="entry name" value="ENDO-1,3(4)-BETA-GLUCANASE 1"/>
    <property type="match status" value="1"/>
</dbReference>
<dbReference type="Gene3D" id="2.60.120.260">
    <property type="entry name" value="Galactose-binding domain-like"/>
    <property type="match status" value="2"/>
</dbReference>
<evidence type="ECO:0000259" key="12">
    <source>
        <dbReference type="PROSITE" id="PS51175"/>
    </source>
</evidence>
<evidence type="ECO:0000313" key="14">
    <source>
        <dbReference type="Proteomes" id="UP000772618"/>
    </source>
</evidence>
<dbReference type="InterPro" id="IPR040720">
    <property type="entry name" value="GH81_C"/>
</dbReference>
<evidence type="ECO:0000256" key="4">
    <source>
        <dbReference type="ARBA" id="ARBA00022729"/>
    </source>
</evidence>
<dbReference type="PROSITE" id="PS50022">
    <property type="entry name" value="FA58C_3"/>
    <property type="match status" value="1"/>
</dbReference>
<dbReference type="PROSITE" id="PS51175">
    <property type="entry name" value="CBM6"/>
    <property type="match status" value="1"/>
</dbReference>
<evidence type="ECO:0000256" key="8">
    <source>
        <dbReference type="ARBA" id="ARBA00023316"/>
    </source>
</evidence>
<dbReference type="InterPro" id="IPR005200">
    <property type="entry name" value="Endo-beta-glucanase"/>
</dbReference>
<dbReference type="InterPro" id="IPR008979">
    <property type="entry name" value="Galactose-bd-like_sf"/>
</dbReference>
<keyword evidence="5" id="KW-0378">Hydrolase</keyword>
<gene>
    <name evidence="13" type="ORF">KK060_10745</name>
</gene>
<keyword evidence="4 10" id="KW-0732">Signal</keyword>
<protein>
    <recommendedName>
        <fullName evidence="3">glucan endo-1,3-beta-D-glucosidase</fullName>
        <ecNumber evidence="3">3.2.1.39</ecNumber>
    </recommendedName>
</protein>
<reference evidence="13 14" key="1">
    <citation type="submission" date="2021-05" db="EMBL/GenBank/DDBJ databases">
        <title>A Polyphasic approach of four new species of the genus Ohtaekwangia: Ohtaekwangia histidinii sp. nov., Ohtaekwangia cretensis sp. nov., Ohtaekwangia indiensis sp. nov., Ohtaekwangia reichenbachii sp. nov. from diverse environment.</title>
        <authorList>
            <person name="Octaviana S."/>
        </authorList>
    </citation>
    <scope>NUCLEOTIDE SEQUENCE [LARGE SCALE GENOMIC DNA]</scope>
    <source>
        <strain evidence="13 14">PWU20</strain>
    </source>
</reference>
<feature type="signal peptide" evidence="10">
    <location>
        <begin position="1"/>
        <end position="18"/>
    </location>
</feature>
<accession>A0ABS5VSE2</accession>
<evidence type="ECO:0000256" key="6">
    <source>
        <dbReference type="ARBA" id="ARBA00023277"/>
    </source>
</evidence>
<comment type="caution">
    <text evidence="13">The sequence shown here is derived from an EMBL/GenBank/DDBJ whole genome shotgun (WGS) entry which is preliminary data.</text>
</comment>
<feature type="chain" id="PRO_5046937457" description="glucan endo-1,3-beta-D-glucosidase" evidence="10">
    <location>
        <begin position="19"/>
        <end position="1161"/>
    </location>
</feature>
<keyword evidence="14" id="KW-1185">Reference proteome</keyword>
<dbReference type="InterPro" id="IPR000421">
    <property type="entry name" value="FA58C"/>
</dbReference>
<comment type="catalytic activity">
    <reaction evidence="1">
        <text>Hydrolysis of (1-&gt;3)-beta-D-glucosidic linkages in (1-&gt;3)-beta-D-glucans.</text>
        <dbReference type="EC" id="3.2.1.39"/>
    </reaction>
</comment>
<evidence type="ECO:0000256" key="1">
    <source>
        <dbReference type="ARBA" id="ARBA00000382"/>
    </source>
</evidence>
<dbReference type="RefSeq" id="WP_254153722.1">
    <property type="nucleotide sequence ID" value="NZ_JAHESD010000019.1"/>
</dbReference>
<dbReference type="PANTHER" id="PTHR31983:SF0">
    <property type="entry name" value="GLUCAN ENDO-1,3-BETA-D-GLUCOSIDASE 2"/>
    <property type="match status" value="1"/>
</dbReference>
<dbReference type="PROSITE" id="PS52008">
    <property type="entry name" value="GH81"/>
    <property type="match status" value="1"/>
</dbReference>
<evidence type="ECO:0000256" key="3">
    <source>
        <dbReference type="ARBA" id="ARBA00012780"/>
    </source>
</evidence>